<dbReference type="VEuPathDB" id="PlasmoDB:PmUG01_00037000"/>
<gene>
    <name evidence="3" type="primary">PmUG01_00037000</name>
    <name evidence="3" type="ORF">PMUG01_00037000</name>
</gene>
<feature type="region of interest" description="Disordered" evidence="1">
    <location>
        <begin position="306"/>
        <end position="358"/>
    </location>
</feature>
<evidence type="ECO:0000256" key="2">
    <source>
        <dbReference type="SAM" id="Phobius"/>
    </source>
</evidence>
<keyword evidence="2" id="KW-0472">Membrane</keyword>
<dbReference type="OrthoDB" id="386971at2759"/>
<dbReference type="InterPro" id="IPR008780">
    <property type="entry name" value="Plasmodium_Vir"/>
</dbReference>
<keyword evidence="4" id="KW-1185">Reference proteome</keyword>
<sequence>MAAVDYDEILKDSNPYKIYEELNKQVKNATDGQYCSEFENVEQDYRDKSVKLCKKVTNLLEFVYEKDKSKDFKDYCSHYKYWVYQEINKLFNEHSSKSDIDDVIKKFNKLQTVLFTKHKKRDCSYRFDYNTFEGLKYNIEEKYLYDYFKNYNTIKSSETCKKCNNSKYKEYLKFISDIYNNVKEDCCLYGTSVCDNYFLTCDDKFDPRKLLSALLSKGSVNCDGLSNITSNFDEEKLNSMVTDPKILNSITYGTCFNLNNHELTSSNAKYPHCSLLATSVTLNRSVPTDGNAGRALLDSGSPLDGVNLLTGDGQVGENSPQEAASQGEPRTKTRGGDSHSPEELKQEATAEEDAPDTFRWKFDGGGTLQCQTKSRGKNEEVLCEYMDVLIEGTFATHMKDTKSYKVKAGISWTEDDLKPAREIVRKRRSANESNILNNIFFRISTAVTLVMGIIFIFYLFFKFTPFGSRLRRHRKRKQRYRLDFADLSTRKRPRRFLKRTYRHSDRRRFNVVNIEDELLSSNDLRNIN</sequence>
<reference evidence="3 4" key="1">
    <citation type="submission" date="2016-06" db="EMBL/GenBank/DDBJ databases">
        <authorList>
            <consortium name="Pathogen Informatics"/>
        </authorList>
    </citation>
    <scope>NUCLEOTIDE SEQUENCE [LARGE SCALE GENOMIC DNA]</scope>
</reference>
<proteinExistence type="predicted"/>
<dbReference type="Pfam" id="PF05795">
    <property type="entry name" value="Plasmodium_Vir"/>
    <property type="match status" value="1"/>
</dbReference>
<dbReference type="KEGG" id="pmal:PMUG01_00037000"/>
<accession>A0A1D3JGX8</accession>
<dbReference type="RefSeq" id="XP_028858918.1">
    <property type="nucleotide sequence ID" value="XM_029008674.1"/>
</dbReference>
<evidence type="ECO:0000313" key="4">
    <source>
        <dbReference type="Proteomes" id="UP000219813"/>
    </source>
</evidence>
<evidence type="ECO:0000256" key="1">
    <source>
        <dbReference type="SAM" id="MobiDB-lite"/>
    </source>
</evidence>
<organism evidence="3 4">
    <name type="scientific">Plasmodium malariae</name>
    <dbReference type="NCBI Taxonomy" id="5858"/>
    <lineage>
        <taxon>Eukaryota</taxon>
        <taxon>Sar</taxon>
        <taxon>Alveolata</taxon>
        <taxon>Apicomplexa</taxon>
        <taxon>Aconoidasida</taxon>
        <taxon>Haemosporida</taxon>
        <taxon>Plasmodiidae</taxon>
        <taxon>Plasmodium</taxon>
        <taxon>Plasmodium (Plasmodium)</taxon>
    </lineage>
</organism>
<feature type="compositionally biased region" description="Basic and acidic residues" evidence="1">
    <location>
        <begin position="329"/>
        <end position="348"/>
    </location>
</feature>
<evidence type="ECO:0000313" key="3">
    <source>
        <dbReference type="EMBL" id="SBT85525.1"/>
    </source>
</evidence>
<name>A0A1D3JGX8_PLAMA</name>
<dbReference type="EMBL" id="FLRL01000008">
    <property type="protein sequence ID" value="SBT85525.1"/>
    <property type="molecule type" value="Genomic_DNA"/>
</dbReference>
<feature type="transmembrane region" description="Helical" evidence="2">
    <location>
        <begin position="439"/>
        <end position="461"/>
    </location>
</feature>
<dbReference type="AlphaFoldDB" id="A0A1D3JGX8"/>
<dbReference type="GeneID" id="39865831"/>
<keyword evidence="2" id="KW-1133">Transmembrane helix</keyword>
<dbReference type="Proteomes" id="UP000219813">
    <property type="component" value="Unassembled WGS sequence"/>
</dbReference>
<dbReference type="OMA" id="KYLECAN"/>
<protein>
    <submittedName>
        <fullName evidence="3">PIR protein</fullName>
    </submittedName>
</protein>
<keyword evidence="2" id="KW-0812">Transmembrane</keyword>